<dbReference type="CDD" id="cd00038">
    <property type="entry name" value="CAP_ED"/>
    <property type="match status" value="1"/>
</dbReference>
<keyword evidence="5" id="KW-0406">Ion transport</keyword>
<dbReference type="GO" id="GO:0005216">
    <property type="term" value="F:monoatomic ion channel activity"/>
    <property type="evidence" value="ECO:0007669"/>
    <property type="project" value="InterPro"/>
</dbReference>
<feature type="transmembrane region" description="Helical" evidence="8">
    <location>
        <begin position="335"/>
        <end position="353"/>
    </location>
</feature>
<evidence type="ECO:0000256" key="2">
    <source>
        <dbReference type="ARBA" id="ARBA00022448"/>
    </source>
</evidence>
<feature type="compositionally biased region" description="Low complexity" evidence="7">
    <location>
        <begin position="955"/>
        <end position="972"/>
    </location>
</feature>
<proteinExistence type="predicted"/>
<feature type="transmembrane region" description="Helical" evidence="8">
    <location>
        <begin position="257"/>
        <end position="276"/>
    </location>
</feature>
<dbReference type="PANTHER" id="PTHR47823">
    <property type="entry name" value="ION_TRANS DOMAIN-CONTAINING PROTEIN"/>
    <property type="match status" value="1"/>
</dbReference>
<dbReference type="SUPFAM" id="SSF51206">
    <property type="entry name" value="cAMP-binding domain-like"/>
    <property type="match status" value="1"/>
</dbReference>
<evidence type="ECO:0000256" key="5">
    <source>
        <dbReference type="ARBA" id="ARBA00023065"/>
    </source>
</evidence>
<keyword evidence="11" id="KW-1185">Reference proteome</keyword>
<dbReference type="Gene3D" id="1.10.287.70">
    <property type="match status" value="1"/>
</dbReference>
<sequence length="1199" mass="139580">MESQNAQEIREAAGHEEDDISQSLKYSQVTPQCKRNKIVPYFDQFEEQDKEEKEVSSMKFMKKFMTLGQNKASGLVKNRFMEHEELGFDEVSSSNADLRFQSLKAKTLKGSQTLYEAKENNRYGSSIARDQEKGFDEYEEPDNPHKSFGIEESKKPKHPDEDELITMKEDNENFQKPGEYSSVSSEENSDSSGPDNIGFRTDQLRFRRRAAIAKFKTMKSLEYNHSQGETIEENSEAFIKSELSKQKFLEYERRFSIIWKIVLSIFSFITLFLFAYETGYIIREQWRYTLIFTINIIIELAFLADIVVLLLKPFQHRGELYKGFRKISRFRLRSIYFYQDVFAAVPSVIIGEIFNPGSINSPNSIYGFLYVFKLWKSRYAFHVVDKIFNIFKSDLKGDIRRLLKLAIGLMFTVHIMACLHAYMGRNSNMSEAGWLVLSNHDHDSDLKIYLTSSYLGTVTFSGVGYGDIVPTNNDEVFFTIIMIAIGSMFYTVYISVVANFFSSMDRVNTLYLHYDASIDYFRSEYNIPDNLAYELRNFYKTYLREKELKRTVKIDTIMKKLPKTLKLEVLLFVHKDNLTKIPFFMHREEEFYEVLLPHLETLYFEPNEVIYKEGSRSLECYILIKGRIRNELTQEEVNIGEMFGFTDMIYERNRLETYQSEETQGKERIEVLYLKRDEFLDLLKTFPEIHEEIKMMANERNQIVQEALAIKHELEETDKKKKREALFSKRKKIMQLYNNSLRKIGESNHEFSSREQNRERLLKSMRSFGNLFRANGTIGGLRKFGKKGKQKTIKNKGKLKLLNTLVSIRRKMKGPKSKTKHDGLLEKMKRLNKSPGKFGLTIQMLEMKKARSNKKPKVRKVSKNSSISSKKSESSKESKQIKFSFNSSLMNENSSLYSVSESRNHLDREEIRGEDKGINQSKFKENAVEGGNKSNSSDSPKSDKKDKSNLDESNKSLSDSKNNSWKDQSMMSKKTKKKMCHPHKNIFSRNENKLEDEKDLLEDSIKSLQNQSPIEPNGSCSKDILDLDHSISSFKALYSGRGRNSSIDHFVEIQMKKYKKSKLWHLCLALVSIQENKNNLNKHLSFGIEITELLLETFNEIRNNKTAMKAFDNNPSEKHSQPSHHKYGARLSPDDIVQENTSSPMLFTEFCLDNLLHTFQNHLQMLSLASNYLDINLEMAQRVEKSIKTFGEIRADLSQ</sequence>
<dbReference type="InterPro" id="IPR018490">
    <property type="entry name" value="cNMP-bd_dom_sf"/>
</dbReference>
<evidence type="ECO:0000256" key="6">
    <source>
        <dbReference type="ARBA" id="ARBA00023136"/>
    </source>
</evidence>
<dbReference type="InterPro" id="IPR000595">
    <property type="entry name" value="cNMP-bd_dom"/>
</dbReference>
<feature type="compositionally biased region" description="Basic and acidic residues" evidence="7">
    <location>
        <begin position="870"/>
        <end position="880"/>
    </location>
</feature>
<dbReference type="PROSITE" id="PS50042">
    <property type="entry name" value="CNMP_BINDING_3"/>
    <property type="match status" value="1"/>
</dbReference>
<dbReference type="InterPro" id="IPR005821">
    <property type="entry name" value="Ion_trans_dom"/>
</dbReference>
<evidence type="ECO:0000256" key="4">
    <source>
        <dbReference type="ARBA" id="ARBA00022989"/>
    </source>
</evidence>
<feature type="region of interest" description="Disordered" evidence="7">
    <location>
        <begin position="850"/>
        <end position="880"/>
    </location>
</feature>
<keyword evidence="2" id="KW-0813">Transport</keyword>
<feature type="transmembrane region" description="Helical" evidence="8">
    <location>
        <begin position="288"/>
        <end position="314"/>
    </location>
</feature>
<keyword evidence="3 8" id="KW-0812">Transmembrane</keyword>
<organism evidence="10 11">
    <name type="scientific">Euplotes crassus</name>
    <dbReference type="NCBI Taxonomy" id="5936"/>
    <lineage>
        <taxon>Eukaryota</taxon>
        <taxon>Sar</taxon>
        <taxon>Alveolata</taxon>
        <taxon>Ciliophora</taxon>
        <taxon>Intramacronucleata</taxon>
        <taxon>Spirotrichea</taxon>
        <taxon>Hypotrichia</taxon>
        <taxon>Euplotida</taxon>
        <taxon>Euplotidae</taxon>
        <taxon>Moneuplotes</taxon>
    </lineage>
</organism>
<reference evidence="10" key="1">
    <citation type="submission" date="2023-07" db="EMBL/GenBank/DDBJ databases">
        <authorList>
            <consortium name="AG Swart"/>
            <person name="Singh M."/>
            <person name="Singh A."/>
            <person name="Seah K."/>
            <person name="Emmerich C."/>
        </authorList>
    </citation>
    <scope>NUCLEOTIDE SEQUENCE</scope>
    <source>
        <strain evidence="10">DP1</strain>
    </source>
</reference>
<evidence type="ECO:0000259" key="9">
    <source>
        <dbReference type="PROSITE" id="PS50042"/>
    </source>
</evidence>
<evidence type="ECO:0000256" key="1">
    <source>
        <dbReference type="ARBA" id="ARBA00004141"/>
    </source>
</evidence>
<name>A0AAD1UB82_EUPCR</name>
<feature type="region of interest" description="Disordered" evidence="7">
    <location>
        <begin position="1"/>
        <end position="27"/>
    </location>
</feature>
<feature type="transmembrane region" description="Helical" evidence="8">
    <location>
        <begin position="365"/>
        <end position="381"/>
    </location>
</feature>
<dbReference type="GO" id="GO:0016020">
    <property type="term" value="C:membrane"/>
    <property type="evidence" value="ECO:0007669"/>
    <property type="project" value="UniProtKB-SubCell"/>
</dbReference>
<feature type="compositionally biased region" description="Basic and acidic residues" evidence="7">
    <location>
        <begin position="902"/>
        <end position="927"/>
    </location>
</feature>
<feature type="region of interest" description="Disordered" evidence="7">
    <location>
        <begin position="136"/>
        <end position="199"/>
    </location>
</feature>
<dbReference type="SUPFAM" id="SSF81324">
    <property type="entry name" value="Voltage-gated potassium channels"/>
    <property type="match status" value="1"/>
</dbReference>
<dbReference type="Pfam" id="PF00520">
    <property type="entry name" value="Ion_trans"/>
    <property type="match status" value="1"/>
</dbReference>
<comment type="caution">
    <text evidence="10">The sequence shown here is derived from an EMBL/GenBank/DDBJ whole genome shotgun (WGS) entry which is preliminary data.</text>
</comment>
<feature type="compositionally biased region" description="Basic and acidic residues" evidence="7">
    <location>
        <begin position="940"/>
        <end position="954"/>
    </location>
</feature>
<feature type="compositionally biased region" description="Basic and acidic residues" evidence="7">
    <location>
        <begin position="136"/>
        <end position="173"/>
    </location>
</feature>
<evidence type="ECO:0000256" key="3">
    <source>
        <dbReference type="ARBA" id="ARBA00022692"/>
    </source>
</evidence>
<feature type="compositionally biased region" description="Low complexity" evidence="7">
    <location>
        <begin position="179"/>
        <end position="192"/>
    </location>
</feature>
<feature type="compositionally biased region" description="Basic residues" evidence="7">
    <location>
        <begin position="973"/>
        <end position="986"/>
    </location>
</feature>
<gene>
    <name evidence="10" type="ORF">ECRASSUSDP1_LOCUS6860</name>
</gene>
<comment type="subcellular location">
    <subcellularLocation>
        <location evidence="1">Membrane</location>
        <topology evidence="1">Multi-pass membrane protein</topology>
    </subcellularLocation>
</comment>
<dbReference type="AlphaFoldDB" id="A0AAD1UB82"/>
<feature type="transmembrane region" description="Helical" evidence="8">
    <location>
        <begin position="476"/>
        <end position="501"/>
    </location>
</feature>
<evidence type="ECO:0000313" key="11">
    <source>
        <dbReference type="Proteomes" id="UP001295684"/>
    </source>
</evidence>
<accession>A0AAD1UB82</accession>
<evidence type="ECO:0000313" key="10">
    <source>
        <dbReference type="EMBL" id="CAI2365539.1"/>
    </source>
</evidence>
<feature type="domain" description="Cyclic nucleotide-binding" evidence="9">
    <location>
        <begin position="583"/>
        <end position="683"/>
    </location>
</feature>
<protein>
    <recommendedName>
        <fullName evidence="9">Cyclic nucleotide-binding domain-containing protein</fullName>
    </recommendedName>
</protein>
<dbReference type="Proteomes" id="UP001295684">
    <property type="component" value="Unassembled WGS sequence"/>
</dbReference>
<keyword evidence="4 8" id="KW-1133">Transmembrane helix</keyword>
<keyword evidence="6 8" id="KW-0472">Membrane</keyword>
<evidence type="ECO:0000256" key="8">
    <source>
        <dbReference type="SAM" id="Phobius"/>
    </source>
</evidence>
<dbReference type="PANTHER" id="PTHR47823:SF9">
    <property type="entry name" value="CHROMOSOME UNDETERMINED SCAFFOLD_10, WHOLE GENOME SHOTGUN SEQUENCE"/>
    <property type="match status" value="1"/>
</dbReference>
<evidence type="ECO:0000256" key="7">
    <source>
        <dbReference type="SAM" id="MobiDB-lite"/>
    </source>
</evidence>
<feature type="region of interest" description="Disordered" evidence="7">
    <location>
        <begin position="1110"/>
        <end position="1129"/>
    </location>
</feature>
<dbReference type="InterPro" id="IPR014710">
    <property type="entry name" value="RmlC-like_jellyroll"/>
</dbReference>
<dbReference type="EMBL" id="CAMPGE010006664">
    <property type="protein sequence ID" value="CAI2365539.1"/>
    <property type="molecule type" value="Genomic_DNA"/>
</dbReference>
<feature type="compositionally biased region" description="Basic residues" evidence="7">
    <location>
        <begin position="850"/>
        <end position="862"/>
    </location>
</feature>
<feature type="region of interest" description="Disordered" evidence="7">
    <location>
        <begin position="899"/>
        <end position="993"/>
    </location>
</feature>
<dbReference type="Gene3D" id="2.60.120.10">
    <property type="entry name" value="Jelly Rolls"/>
    <property type="match status" value="1"/>
</dbReference>
<feature type="transmembrane region" description="Helical" evidence="8">
    <location>
        <begin position="402"/>
        <end position="423"/>
    </location>
</feature>